<evidence type="ECO:0000256" key="3">
    <source>
        <dbReference type="ARBA" id="ARBA00022475"/>
    </source>
</evidence>
<dbReference type="GO" id="GO:0005886">
    <property type="term" value="C:plasma membrane"/>
    <property type="evidence" value="ECO:0007669"/>
    <property type="project" value="UniProtKB-SubCell"/>
</dbReference>
<proteinExistence type="predicted"/>
<evidence type="ECO:0000256" key="6">
    <source>
        <dbReference type="ARBA" id="ARBA00022692"/>
    </source>
</evidence>
<evidence type="ECO:0000256" key="7">
    <source>
        <dbReference type="ARBA" id="ARBA00022989"/>
    </source>
</evidence>
<dbReference type="InterPro" id="IPR013853">
    <property type="entry name" value="EIIC-GAT"/>
</dbReference>
<evidence type="ECO:0000256" key="2">
    <source>
        <dbReference type="ARBA" id="ARBA00022448"/>
    </source>
</evidence>
<evidence type="ECO:0000313" key="11">
    <source>
        <dbReference type="Proteomes" id="UP000269208"/>
    </source>
</evidence>
<evidence type="ECO:0000256" key="9">
    <source>
        <dbReference type="SAM" id="Phobius"/>
    </source>
</evidence>
<dbReference type="GO" id="GO:0015577">
    <property type="term" value="F:galactitol transmembrane transporter activity"/>
    <property type="evidence" value="ECO:0007669"/>
    <property type="project" value="InterPro"/>
</dbReference>
<dbReference type="PANTHER" id="PTHR37324">
    <property type="entry name" value="PTS SYSTEM GALACTITOL-SPECIFIC EIIC COMPONENT"/>
    <property type="match status" value="1"/>
</dbReference>
<dbReference type="Pfam" id="PF03611">
    <property type="entry name" value="EIIC-GAT"/>
    <property type="match status" value="1"/>
</dbReference>
<keyword evidence="2" id="KW-0813">Transport</keyword>
<sequence length="91" mass="10043">MNVDIYNYWHYAITGTVVQLMTGSLIYGVLGAICHAALSLKMADWTAKRVQNIVGLEGISIPQGYGSSSVPLFVLPGCDIRKNTVYERTQY</sequence>
<name>A0A3S4I458_SALET</name>
<dbReference type="Proteomes" id="UP000269208">
    <property type="component" value="Chromosome"/>
</dbReference>
<keyword evidence="5" id="KW-0598">Phosphotransferase system</keyword>
<comment type="subcellular location">
    <subcellularLocation>
        <location evidence="1">Cell membrane</location>
        <topology evidence="1">Multi-pass membrane protein</topology>
    </subcellularLocation>
</comment>
<dbReference type="GO" id="GO:0016740">
    <property type="term" value="F:transferase activity"/>
    <property type="evidence" value="ECO:0007669"/>
    <property type="project" value="UniProtKB-KW"/>
</dbReference>
<dbReference type="GO" id="GO:0009401">
    <property type="term" value="P:phosphoenolpyruvate-dependent sugar phosphotransferase system"/>
    <property type="evidence" value="ECO:0007669"/>
    <property type="project" value="UniProtKB-KW"/>
</dbReference>
<evidence type="ECO:0000256" key="8">
    <source>
        <dbReference type="ARBA" id="ARBA00023136"/>
    </source>
</evidence>
<reference evidence="10 11" key="1">
    <citation type="submission" date="2018-12" db="EMBL/GenBank/DDBJ databases">
        <authorList>
            <consortium name="Pathogen Informatics"/>
        </authorList>
    </citation>
    <scope>NUCLEOTIDE SEQUENCE [LARGE SCALE GENOMIC DNA]</scope>
    <source>
        <strain evidence="10 11">NCTC6754</strain>
    </source>
</reference>
<feature type="transmembrane region" description="Helical" evidence="9">
    <location>
        <begin position="20"/>
        <end position="40"/>
    </location>
</feature>
<protein>
    <submittedName>
        <fullName evidence="10">Phosphotransferase enzyme</fullName>
    </submittedName>
</protein>
<gene>
    <name evidence="10" type="primary">gatC_6</name>
    <name evidence="10" type="ORF">NCTC6754_05849</name>
</gene>
<keyword evidence="7 9" id="KW-1133">Transmembrane helix</keyword>
<keyword evidence="6 9" id="KW-0812">Transmembrane</keyword>
<organism evidence="10 11">
    <name type="scientific">Salmonella enterica I</name>
    <dbReference type="NCBI Taxonomy" id="59201"/>
    <lineage>
        <taxon>Bacteria</taxon>
        <taxon>Pseudomonadati</taxon>
        <taxon>Pseudomonadota</taxon>
        <taxon>Gammaproteobacteria</taxon>
        <taxon>Enterobacterales</taxon>
        <taxon>Enterobacteriaceae</taxon>
        <taxon>Salmonella</taxon>
    </lineage>
</organism>
<keyword evidence="4" id="KW-0762">Sugar transport</keyword>
<evidence type="ECO:0000313" key="10">
    <source>
        <dbReference type="EMBL" id="VEB59294.1"/>
    </source>
</evidence>
<keyword evidence="3" id="KW-1003">Cell membrane</keyword>
<evidence type="ECO:0000256" key="4">
    <source>
        <dbReference type="ARBA" id="ARBA00022597"/>
    </source>
</evidence>
<accession>A0A3S4I458</accession>
<dbReference type="EMBL" id="LR134190">
    <property type="protein sequence ID" value="VEB59294.1"/>
    <property type="molecule type" value="Genomic_DNA"/>
</dbReference>
<dbReference type="InterPro" id="IPR004703">
    <property type="entry name" value="PTS_sugar-sp_permease"/>
</dbReference>
<dbReference type="PANTHER" id="PTHR37324:SF4">
    <property type="entry name" value="PERMEASE IIC COMPONENT-RELATED"/>
    <property type="match status" value="1"/>
</dbReference>
<keyword evidence="8 9" id="KW-0472">Membrane</keyword>
<evidence type="ECO:0000256" key="5">
    <source>
        <dbReference type="ARBA" id="ARBA00022683"/>
    </source>
</evidence>
<dbReference type="AlphaFoldDB" id="A0A3S4I458"/>
<evidence type="ECO:0000256" key="1">
    <source>
        <dbReference type="ARBA" id="ARBA00004651"/>
    </source>
</evidence>
<keyword evidence="10" id="KW-0808">Transferase</keyword>